<dbReference type="KEGG" id="gps:C427_1278"/>
<accession>K6YSZ8</accession>
<proteinExistence type="predicted"/>
<keyword evidence="1" id="KW-0812">Transmembrane</keyword>
<dbReference type="HOGENOM" id="CLU_3331173_0_0_6"/>
<sequence length="38" mass="4591">MNLDKVFLFIKLSFIIKAAIFYRQYSILLCFVVVFEEK</sequence>
<evidence type="ECO:0000313" key="2">
    <source>
        <dbReference type="EMBL" id="AGH43387.1"/>
    </source>
</evidence>
<dbReference type="AlphaFoldDB" id="K6YSZ8"/>
<evidence type="ECO:0000313" key="3">
    <source>
        <dbReference type="Proteomes" id="UP000011864"/>
    </source>
</evidence>
<feature type="transmembrane region" description="Helical" evidence="1">
    <location>
        <begin position="6"/>
        <end position="35"/>
    </location>
</feature>
<keyword evidence="3" id="KW-1185">Reference proteome</keyword>
<organism evidence="2 3">
    <name type="scientific">Paraglaciecola psychrophila 170</name>
    <dbReference type="NCBI Taxonomy" id="1129794"/>
    <lineage>
        <taxon>Bacteria</taxon>
        <taxon>Pseudomonadati</taxon>
        <taxon>Pseudomonadota</taxon>
        <taxon>Gammaproteobacteria</taxon>
        <taxon>Alteromonadales</taxon>
        <taxon>Alteromonadaceae</taxon>
        <taxon>Paraglaciecola</taxon>
    </lineage>
</organism>
<dbReference type="Proteomes" id="UP000011864">
    <property type="component" value="Chromosome"/>
</dbReference>
<gene>
    <name evidence="2" type="ORF">C427_1278</name>
</gene>
<evidence type="ECO:0000256" key="1">
    <source>
        <dbReference type="SAM" id="Phobius"/>
    </source>
</evidence>
<name>K6YSZ8_9ALTE</name>
<dbReference type="EMBL" id="CP003837">
    <property type="protein sequence ID" value="AGH43387.1"/>
    <property type="molecule type" value="Genomic_DNA"/>
</dbReference>
<protein>
    <submittedName>
        <fullName evidence="2">Uncharacterized protein</fullName>
    </submittedName>
</protein>
<keyword evidence="1" id="KW-1133">Transmembrane helix</keyword>
<dbReference type="STRING" id="1129794.C427_1278"/>
<keyword evidence="1" id="KW-0472">Membrane</keyword>
<reference evidence="2 3" key="1">
    <citation type="journal article" date="2013" name="Genome Announc.">
        <title>Complete Genome Sequence of Glaciecola psychrophila Strain 170T.</title>
        <authorList>
            <person name="Yin J."/>
            <person name="Chen J."/>
            <person name="Liu G."/>
            <person name="Yu Y."/>
            <person name="Song L."/>
            <person name="Wang X."/>
            <person name="Qu X."/>
        </authorList>
    </citation>
    <scope>NUCLEOTIDE SEQUENCE [LARGE SCALE GENOMIC DNA]</scope>
    <source>
        <strain evidence="2 3">170</strain>
    </source>
</reference>